<dbReference type="EMBL" id="CM056813">
    <property type="protein sequence ID" value="KAJ8639057.1"/>
    <property type="molecule type" value="Genomic_DNA"/>
</dbReference>
<protein>
    <submittedName>
        <fullName evidence="1">Uncharacterized protein</fullName>
    </submittedName>
</protein>
<reference evidence="1 2" key="1">
    <citation type="journal article" date="2022" name="Hortic Res">
        <title>A haplotype resolved chromosomal level avocado genome allows analysis of novel avocado genes.</title>
        <authorList>
            <person name="Nath O."/>
            <person name="Fletcher S.J."/>
            <person name="Hayward A."/>
            <person name="Shaw L.M."/>
            <person name="Masouleh A.K."/>
            <person name="Furtado A."/>
            <person name="Henry R.J."/>
            <person name="Mitter N."/>
        </authorList>
    </citation>
    <scope>NUCLEOTIDE SEQUENCE [LARGE SCALE GENOMIC DNA]</scope>
    <source>
        <strain evidence="2">cv. Hass</strain>
    </source>
</reference>
<dbReference type="Proteomes" id="UP001234297">
    <property type="component" value="Chromosome 5"/>
</dbReference>
<proteinExistence type="predicted"/>
<comment type="caution">
    <text evidence="1">The sequence shown here is derived from an EMBL/GenBank/DDBJ whole genome shotgun (WGS) entry which is preliminary data.</text>
</comment>
<organism evidence="1 2">
    <name type="scientific">Persea americana</name>
    <name type="common">Avocado</name>
    <dbReference type="NCBI Taxonomy" id="3435"/>
    <lineage>
        <taxon>Eukaryota</taxon>
        <taxon>Viridiplantae</taxon>
        <taxon>Streptophyta</taxon>
        <taxon>Embryophyta</taxon>
        <taxon>Tracheophyta</taxon>
        <taxon>Spermatophyta</taxon>
        <taxon>Magnoliopsida</taxon>
        <taxon>Magnoliidae</taxon>
        <taxon>Laurales</taxon>
        <taxon>Lauraceae</taxon>
        <taxon>Persea</taxon>
    </lineage>
</organism>
<evidence type="ECO:0000313" key="1">
    <source>
        <dbReference type="EMBL" id="KAJ8639057.1"/>
    </source>
</evidence>
<accession>A0ACC2M007</accession>
<sequence>MDSSPARAKSFAQTEINWDNSFRSPPKSPTPSKSLASSLASKDCVGPQSLTVMFSSTAVATGSCATYRLFFGVRLRRVFTSTPCPSTTAIGCCCYCSRPLPAPLRRSHIIHPSSLMAKMKTLDFSELSF</sequence>
<gene>
    <name evidence="1" type="ORF">MRB53_015751</name>
</gene>
<name>A0ACC2M007_PERAE</name>
<evidence type="ECO:0000313" key="2">
    <source>
        <dbReference type="Proteomes" id="UP001234297"/>
    </source>
</evidence>
<keyword evidence="2" id="KW-1185">Reference proteome</keyword>